<protein>
    <submittedName>
        <fullName evidence="1">Uncharacterized protein</fullName>
    </submittedName>
</protein>
<accession>A0AA38IYK7</accession>
<evidence type="ECO:0000313" key="1">
    <source>
        <dbReference type="EMBL" id="KAJ3664465.1"/>
    </source>
</evidence>
<reference evidence="1" key="1">
    <citation type="journal article" date="2023" name="G3 (Bethesda)">
        <title>Whole genome assemblies of Zophobas morio and Tenebrio molitor.</title>
        <authorList>
            <person name="Kaur S."/>
            <person name="Stinson S.A."/>
            <person name="diCenzo G.C."/>
        </authorList>
    </citation>
    <scope>NUCLEOTIDE SEQUENCE</scope>
    <source>
        <strain evidence="1">QUZm001</strain>
    </source>
</reference>
<dbReference type="Proteomes" id="UP001168821">
    <property type="component" value="Unassembled WGS sequence"/>
</dbReference>
<dbReference type="EMBL" id="JALNTZ010000001">
    <property type="protein sequence ID" value="KAJ3664465.1"/>
    <property type="molecule type" value="Genomic_DNA"/>
</dbReference>
<evidence type="ECO:0000313" key="2">
    <source>
        <dbReference type="Proteomes" id="UP001168821"/>
    </source>
</evidence>
<name>A0AA38IYK7_9CUCU</name>
<comment type="caution">
    <text evidence="1">The sequence shown here is derived from an EMBL/GenBank/DDBJ whole genome shotgun (WGS) entry which is preliminary data.</text>
</comment>
<organism evidence="1 2">
    <name type="scientific">Zophobas morio</name>
    <dbReference type="NCBI Taxonomy" id="2755281"/>
    <lineage>
        <taxon>Eukaryota</taxon>
        <taxon>Metazoa</taxon>
        <taxon>Ecdysozoa</taxon>
        <taxon>Arthropoda</taxon>
        <taxon>Hexapoda</taxon>
        <taxon>Insecta</taxon>
        <taxon>Pterygota</taxon>
        <taxon>Neoptera</taxon>
        <taxon>Endopterygota</taxon>
        <taxon>Coleoptera</taxon>
        <taxon>Polyphaga</taxon>
        <taxon>Cucujiformia</taxon>
        <taxon>Tenebrionidae</taxon>
        <taxon>Zophobas</taxon>
    </lineage>
</organism>
<proteinExistence type="predicted"/>
<keyword evidence="2" id="KW-1185">Reference proteome</keyword>
<dbReference type="AlphaFoldDB" id="A0AA38IYK7"/>
<gene>
    <name evidence="1" type="ORF">Zmor_000028</name>
</gene>
<sequence length="79" mass="9362">MFYMDRFATSKIRKAPFGRVITRDFNLLEGPQFFLFRRETSAEIPWGNVCRVRPQVLSQLLQPLPTTDPPRCTSMHKYR</sequence>